<gene>
    <name evidence="2" type="primary">LOC115228260</name>
</gene>
<dbReference type="AlphaFoldDB" id="A0A6P7TSJ0"/>
<reference evidence="2" key="1">
    <citation type="submission" date="2025-08" db="UniProtKB">
        <authorList>
            <consortium name="RefSeq"/>
        </authorList>
    </citation>
    <scope>IDENTIFICATION</scope>
</reference>
<keyword evidence="1" id="KW-1185">Reference proteome</keyword>
<accession>A0A6P7TSJ0</accession>
<dbReference type="Gene3D" id="3.60.10.10">
    <property type="entry name" value="Endonuclease/exonuclease/phosphatase"/>
    <property type="match status" value="1"/>
</dbReference>
<dbReference type="Proteomes" id="UP000515154">
    <property type="component" value="Unplaced"/>
</dbReference>
<evidence type="ECO:0000313" key="1">
    <source>
        <dbReference type="Proteomes" id="UP000515154"/>
    </source>
</evidence>
<organism evidence="1 2">
    <name type="scientific">Octopus sinensis</name>
    <name type="common">East Asian common octopus</name>
    <dbReference type="NCBI Taxonomy" id="2607531"/>
    <lineage>
        <taxon>Eukaryota</taxon>
        <taxon>Metazoa</taxon>
        <taxon>Spiralia</taxon>
        <taxon>Lophotrochozoa</taxon>
        <taxon>Mollusca</taxon>
        <taxon>Cephalopoda</taxon>
        <taxon>Coleoidea</taxon>
        <taxon>Octopodiformes</taxon>
        <taxon>Octopoda</taxon>
        <taxon>Incirrata</taxon>
        <taxon>Octopodidae</taxon>
        <taxon>Octopus</taxon>
    </lineage>
</organism>
<dbReference type="SUPFAM" id="SSF56219">
    <property type="entry name" value="DNase I-like"/>
    <property type="match status" value="1"/>
</dbReference>
<sequence length="275" mass="32067">MCFIGGDWNARAGKPRPGETCIGSHERNRRNVPGTALIQFCTCLDLFLCNTAFRHPARHKTTWTGTRKDSSGNYIQIFNQIDYILCKAAHKHLLLDSRSYGGLEANSDHKLVITRIGLYKSYKQLKKPTYDKRESYNLELFHDENFRQKYANKLQVELDDIDTTKPANTIWDAVTSSMKRTALNVVGINQKQHKFHNNEIFSLSENQKALRLRIQNSRNSEDIRDLRKLRNVILLNIKKIQKTLVYKETEKKFQNIAKQKDGTRMFMAMRLLMKK</sequence>
<dbReference type="InterPro" id="IPR036691">
    <property type="entry name" value="Endo/exonu/phosph_ase_sf"/>
</dbReference>
<dbReference type="RefSeq" id="XP_029654748.1">
    <property type="nucleotide sequence ID" value="XM_029798888.1"/>
</dbReference>
<proteinExistence type="predicted"/>
<evidence type="ECO:0000313" key="2">
    <source>
        <dbReference type="RefSeq" id="XP_029654748.1"/>
    </source>
</evidence>
<protein>
    <submittedName>
        <fullName evidence="2">Craniofacial development protein 2-like</fullName>
    </submittedName>
</protein>
<name>A0A6P7TSJ0_9MOLL</name>
<dbReference type="KEGG" id="osn:115228260"/>